<reference evidence="1" key="1">
    <citation type="submission" date="2018-02" db="EMBL/GenBank/DDBJ databases">
        <title>The genomes of Aspergillus section Nigri reveals drivers in fungal speciation.</title>
        <authorList>
            <consortium name="DOE Joint Genome Institute"/>
            <person name="Vesth T.C."/>
            <person name="Nybo J."/>
            <person name="Theobald S."/>
            <person name="Brandl J."/>
            <person name="Frisvad J.C."/>
            <person name="Nielsen K.F."/>
            <person name="Lyhne E.K."/>
            <person name="Kogle M.E."/>
            <person name="Kuo A."/>
            <person name="Riley R."/>
            <person name="Clum A."/>
            <person name="Nolan M."/>
            <person name="Lipzen A."/>
            <person name="Salamov A."/>
            <person name="Henrissat B."/>
            <person name="Wiebenga A."/>
            <person name="De vries R.P."/>
            <person name="Grigoriev I.V."/>
            <person name="Mortensen U.H."/>
            <person name="Andersen M.R."/>
            <person name="Baker S.E."/>
        </authorList>
    </citation>
    <scope>NUCLEOTIDE SEQUENCE</scope>
    <source>
        <strain evidence="1">CBS 621.78</strain>
    </source>
</reference>
<proteinExistence type="predicted"/>
<gene>
    <name evidence="1" type="ORF">BO95DRAFT_53491</name>
</gene>
<organism evidence="1 2">
    <name type="scientific">Aspergillus brunneoviolaceus CBS 621.78</name>
    <dbReference type="NCBI Taxonomy" id="1450534"/>
    <lineage>
        <taxon>Eukaryota</taxon>
        <taxon>Fungi</taxon>
        <taxon>Dikarya</taxon>
        <taxon>Ascomycota</taxon>
        <taxon>Pezizomycotina</taxon>
        <taxon>Eurotiomycetes</taxon>
        <taxon>Eurotiomycetidae</taxon>
        <taxon>Eurotiales</taxon>
        <taxon>Aspergillaceae</taxon>
        <taxon>Aspergillus</taxon>
        <taxon>Aspergillus subgen. Circumdati</taxon>
    </lineage>
</organism>
<dbReference type="Proteomes" id="UP000249057">
    <property type="component" value="Unassembled WGS sequence"/>
</dbReference>
<protein>
    <submittedName>
        <fullName evidence="1">Uncharacterized protein</fullName>
    </submittedName>
</protein>
<sequence length="171" mass="18790">MTDQATPAGKLSARDKSNVSRRCNNSLSPSLPLAKYGEHLKLVQSSPLSRGIGKVSINHPSIHPSLHRFHRVREPGGGSWFFLRCRPGSSVRITSIPNNFYLARLGSSCHRYWDDSPSTKNEQMISLAMTIGSVVNLRIGGTIANENATAYHRGSNDVLIRGRPDETPTIL</sequence>
<accession>A0ACD1FRG5</accession>
<dbReference type="EMBL" id="KZ825454">
    <property type="protein sequence ID" value="RAH39568.1"/>
    <property type="molecule type" value="Genomic_DNA"/>
</dbReference>
<name>A0ACD1FRG5_9EURO</name>
<keyword evidence="2" id="KW-1185">Reference proteome</keyword>
<evidence type="ECO:0000313" key="2">
    <source>
        <dbReference type="Proteomes" id="UP000249057"/>
    </source>
</evidence>
<evidence type="ECO:0000313" key="1">
    <source>
        <dbReference type="EMBL" id="RAH39568.1"/>
    </source>
</evidence>